<dbReference type="EMBL" id="NXLX01000007">
    <property type="protein sequence ID" value="RDU73922.1"/>
    <property type="molecule type" value="Genomic_DNA"/>
</dbReference>
<accession>A0A3D8J914</accession>
<organism evidence="1 2">
    <name type="scientific">Helicobacter anseris</name>
    <dbReference type="NCBI Taxonomy" id="375926"/>
    <lineage>
        <taxon>Bacteria</taxon>
        <taxon>Pseudomonadati</taxon>
        <taxon>Campylobacterota</taxon>
        <taxon>Epsilonproteobacteria</taxon>
        <taxon>Campylobacterales</taxon>
        <taxon>Helicobacteraceae</taxon>
        <taxon>Helicobacter</taxon>
    </lineage>
</organism>
<sequence length="308" mass="35796">MIKKQEIAKERNPMKTKLLLPLLSITLGTLPLLAELKYFPKDKEELIALVADESIKLDEIDVSKIKDMSYLFCRSDWDECKNSAKKRKNFKGIEKWDTSNVENMAGMFYDNKKFNEPIVNWDVGRVKDMSYMFDEARSFNQPLKKRDVSNVKNMKAVFNRTDAFNQPLDKWNVRNVENMEEMFKGAKAFNQPLGSWKLNPKANIKGMFAENKAFKQDLSSWGDINPFRKFKPKNRKELLEILRDESVPLKNIDVSQVTDMSFLFCRAMDTSTTMADFFPECQDSVGRVDFSGIETWDVSNVKTMEGMF</sequence>
<comment type="caution">
    <text evidence="1">The sequence shown here is derived from an EMBL/GenBank/DDBJ whole genome shotgun (WGS) entry which is preliminary data.</text>
</comment>
<name>A0A3D8J914_9HELI</name>
<reference evidence="1 2" key="1">
    <citation type="submission" date="2018-04" db="EMBL/GenBank/DDBJ databases">
        <title>Novel Campyloabacter and Helicobacter Species and Strains.</title>
        <authorList>
            <person name="Mannion A.J."/>
            <person name="Shen Z."/>
            <person name="Fox J.G."/>
        </authorList>
    </citation>
    <scope>NUCLEOTIDE SEQUENCE [LARGE SCALE GENOMIC DNA]</scope>
    <source>
        <strain evidence="1 2">MIT 04-9362</strain>
    </source>
</reference>
<proteinExistence type="predicted"/>
<dbReference type="AlphaFoldDB" id="A0A3D8J914"/>
<protein>
    <submittedName>
        <fullName evidence="1">BspA family leucine-rich repeat surface protein</fullName>
    </submittedName>
</protein>
<gene>
    <name evidence="1" type="ORF">CQA57_03665</name>
</gene>
<dbReference type="Proteomes" id="UP000256695">
    <property type="component" value="Unassembled WGS sequence"/>
</dbReference>
<evidence type="ECO:0000313" key="1">
    <source>
        <dbReference type="EMBL" id="RDU73922.1"/>
    </source>
</evidence>
<dbReference type="NCBIfam" id="TIGR02167">
    <property type="entry name" value="Liste_lipo_26"/>
    <property type="match status" value="1"/>
</dbReference>
<keyword evidence="2" id="KW-1185">Reference proteome</keyword>
<dbReference type="InterPro" id="IPR011889">
    <property type="entry name" value="Liste_lipo_26"/>
</dbReference>
<dbReference type="InterPro" id="IPR005046">
    <property type="entry name" value="DUF285"/>
</dbReference>
<evidence type="ECO:0000313" key="2">
    <source>
        <dbReference type="Proteomes" id="UP000256695"/>
    </source>
</evidence>
<dbReference type="Pfam" id="PF03382">
    <property type="entry name" value="DUF285"/>
    <property type="match status" value="2"/>
</dbReference>